<evidence type="ECO:0000313" key="3">
    <source>
        <dbReference type="Proteomes" id="UP000030700"/>
    </source>
</evidence>
<keyword evidence="3" id="KW-1185">Reference proteome</keyword>
<accession>A0A081BMU8</accession>
<sequence length="404" mass="47104">MRLLRITTNYTNYLKQFYNTRPELKQHPYATQYQTLAADGFGWADFWTHALKPFGYESWELVANAKPMQTAWAREHGIRYDSQTWITDIIAAQVKFFQPEILFADDSAAFTPNFLRRLRQQCPSIKLILGWCAPPDFQRADTAYAAHDIVLSNEPVIVSYFRQQHRRAEYVKHAFEPRMLSQSDLVQPDNTQFSFVGSLFSGAFHQERDQMIRILLEQTPLEIWSNVYDLLLPHNQAILTMFRWIKRFPSIDTLTAKTPFLRRYNVLRTQTEISFYARSHIIPKIHASVFGRQMFGTLRQSLATLNHHGDLRWNSACNMRLFEATGMGTCLLTDWKANLSELFEPDSEVVTYRSVEECQEKAKWLLNHPAKAAEIARAGQSRTLREHTFAHRAEQLHSIILKNI</sequence>
<dbReference type="EMBL" id="DF820457">
    <property type="protein sequence ID" value="GAK51714.1"/>
    <property type="molecule type" value="Genomic_DNA"/>
</dbReference>
<dbReference type="STRING" id="1499966.U14_02959"/>
<feature type="domain" description="Spore protein YkvP/CgeB glycosyl transferase-like" evidence="1">
    <location>
        <begin position="285"/>
        <end position="397"/>
    </location>
</feature>
<organism evidence="2">
    <name type="scientific">Candidatus Moduliflexus flocculans</name>
    <dbReference type="NCBI Taxonomy" id="1499966"/>
    <lineage>
        <taxon>Bacteria</taxon>
        <taxon>Candidatus Moduliflexota</taxon>
        <taxon>Candidatus Moduliflexia</taxon>
        <taxon>Candidatus Moduliflexales</taxon>
        <taxon>Candidatus Moduliflexaceae</taxon>
    </lineage>
</organism>
<dbReference type="InterPro" id="IPR055259">
    <property type="entry name" value="YkvP/CgeB_Glyco_trans-like"/>
</dbReference>
<proteinExistence type="predicted"/>
<evidence type="ECO:0000259" key="1">
    <source>
        <dbReference type="Pfam" id="PF13524"/>
    </source>
</evidence>
<dbReference type="Pfam" id="PF13524">
    <property type="entry name" value="Glyco_trans_1_2"/>
    <property type="match status" value="1"/>
</dbReference>
<dbReference type="HOGENOM" id="CLU_044714_0_0_0"/>
<name>A0A081BMU8_9BACT</name>
<protein>
    <recommendedName>
        <fullName evidence="1">Spore protein YkvP/CgeB glycosyl transferase-like domain-containing protein</fullName>
    </recommendedName>
</protein>
<dbReference type="AlphaFoldDB" id="A0A081BMU8"/>
<dbReference type="Proteomes" id="UP000030700">
    <property type="component" value="Unassembled WGS sequence"/>
</dbReference>
<evidence type="ECO:0000313" key="2">
    <source>
        <dbReference type="EMBL" id="GAK51714.1"/>
    </source>
</evidence>
<reference evidence="2" key="1">
    <citation type="journal article" date="2015" name="PeerJ">
        <title>First genomic representation of candidate bacterial phylum KSB3 points to enhanced environmental sensing as a trigger of wastewater bulking.</title>
        <authorList>
            <person name="Sekiguchi Y."/>
            <person name="Ohashi A."/>
            <person name="Parks D.H."/>
            <person name="Yamauchi T."/>
            <person name="Tyson G.W."/>
            <person name="Hugenholtz P."/>
        </authorList>
    </citation>
    <scope>NUCLEOTIDE SEQUENCE [LARGE SCALE GENOMIC DNA]</scope>
</reference>
<gene>
    <name evidence="2" type="ORF">U14_02959</name>
</gene>